<name>A0A3Q1GE91_9TELE</name>
<dbReference type="OrthoDB" id="8895262at2759"/>
<feature type="compositionally biased region" description="Basic and acidic residues" evidence="13">
    <location>
        <begin position="385"/>
        <end position="414"/>
    </location>
</feature>
<protein>
    <submittedName>
        <fullName evidence="15">Oocyte zinc finger protein XlCOF6-like</fullName>
    </submittedName>
</protein>
<dbReference type="Pfam" id="PF00096">
    <property type="entry name" value="zf-C2H2"/>
    <property type="match status" value="10"/>
</dbReference>
<evidence type="ECO:0000256" key="12">
    <source>
        <dbReference type="PROSITE-ProRule" id="PRU00042"/>
    </source>
</evidence>
<feature type="compositionally biased region" description="Basic and acidic residues" evidence="13">
    <location>
        <begin position="26"/>
        <end position="45"/>
    </location>
</feature>
<accession>A0A3Q1GE91</accession>
<feature type="domain" description="C2H2-type" evidence="14">
    <location>
        <begin position="433"/>
        <end position="460"/>
    </location>
</feature>
<dbReference type="SMART" id="SM00355">
    <property type="entry name" value="ZnF_C2H2"/>
    <property type="match status" value="15"/>
</dbReference>
<organism evidence="15 16">
    <name type="scientific">Acanthochromis polyacanthus</name>
    <name type="common">spiny chromis</name>
    <dbReference type="NCBI Taxonomy" id="80966"/>
    <lineage>
        <taxon>Eukaryota</taxon>
        <taxon>Metazoa</taxon>
        <taxon>Chordata</taxon>
        <taxon>Craniata</taxon>
        <taxon>Vertebrata</taxon>
        <taxon>Euteleostomi</taxon>
        <taxon>Actinopterygii</taxon>
        <taxon>Neopterygii</taxon>
        <taxon>Teleostei</taxon>
        <taxon>Neoteleostei</taxon>
        <taxon>Acanthomorphata</taxon>
        <taxon>Ovalentaria</taxon>
        <taxon>Pomacentridae</taxon>
        <taxon>Acanthochromis</taxon>
    </lineage>
</organism>
<evidence type="ECO:0000256" key="8">
    <source>
        <dbReference type="ARBA" id="ARBA00023015"/>
    </source>
</evidence>
<comment type="function">
    <text evidence="1">May be involved in transcriptional regulation.</text>
</comment>
<dbReference type="FunFam" id="3.30.160.60:FF:002274">
    <property type="entry name" value="Zinc finger protein 432"/>
    <property type="match status" value="1"/>
</dbReference>
<reference evidence="15" key="1">
    <citation type="submission" date="2025-08" db="UniProtKB">
        <authorList>
            <consortium name="Ensembl"/>
        </authorList>
    </citation>
    <scope>IDENTIFICATION</scope>
</reference>
<feature type="domain" description="C2H2-type" evidence="14">
    <location>
        <begin position="590"/>
        <end position="617"/>
    </location>
</feature>
<dbReference type="InParanoid" id="A0A3Q1GE91"/>
<comment type="subcellular location">
    <subcellularLocation>
        <location evidence="2">Nucleus</location>
    </subcellularLocation>
</comment>
<evidence type="ECO:0000259" key="14">
    <source>
        <dbReference type="PROSITE" id="PS50157"/>
    </source>
</evidence>
<dbReference type="FunFam" id="3.30.160.60:FF:001289">
    <property type="entry name" value="Zinc finger protein 574"/>
    <property type="match status" value="1"/>
</dbReference>
<evidence type="ECO:0000256" key="9">
    <source>
        <dbReference type="ARBA" id="ARBA00023125"/>
    </source>
</evidence>
<dbReference type="FunFam" id="3.30.160.60:FF:000478">
    <property type="entry name" value="Zinc finger protein 133"/>
    <property type="match status" value="1"/>
</dbReference>
<evidence type="ECO:0000256" key="10">
    <source>
        <dbReference type="ARBA" id="ARBA00023163"/>
    </source>
</evidence>
<evidence type="ECO:0000256" key="5">
    <source>
        <dbReference type="ARBA" id="ARBA00022737"/>
    </source>
</evidence>
<feature type="compositionally biased region" description="Basic and acidic residues" evidence="13">
    <location>
        <begin position="1"/>
        <end position="16"/>
    </location>
</feature>
<dbReference type="PANTHER" id="PTHR24384">
    <property type="entry name" value="FINGER PUTATIVE TRANSCRIPTION FACTOR FAMILY-RELATED"/>
    <property type="match status" value="1"/>
</dbReference>
<dbReference type="Proteomes" id="UP000257200">
    <property type="component" value="Unplaced"/>
</dbReference>
<dbReference type="STRING" id="80966.ENSAPOP00000016000"/>
<keyword evidence="6 12" id="KW-0863">Zinc-finger</keyword>
<feature type="domain" description="C2H2-type" evidence="14">
    <location>
        <begin position="310"/>
        <end position="337"/>
    </location>
</feature>
<keyword evidence="10" id="KW-0804">Transcription</keyword>
<feature type="domain" description="C2H2-type" evidence="14">
    <location>
        <begin position="184"/>
        <end position="211"/>
    </location>
</feature>
<feature type="domain" description="C2H2-type" evidence="14">
    <location>
        <begin position="646"/>
        <end position="673"/>
    </location>
</feature>
<dbReference type="InterPro" id="IPR036236">
    <property type="entry name" value="Znf_C2H2_sf"/>
</dbReference>
<keyword evidence="8" id="KW-0805">Transcription regulation</keyword>
<sequence>MDRHPEPLAVDIKLETEQQSADFQQSEDKCVLKKENCSVDQEDSKPPYIKQEQEELWGSEEADITNSTFRPAPVKTEDDEVSDVHHLQIKRIWSLNQMNQEDPEPRHIKQEQEELWSSKSEPVWNSPGRRLEPDSKPSELPGCNVEDSNGDSQDRSERQSILKSLKIVKVPLRKMRCSISKKTYSCKECGKMFGRSPHLKMHMRTHTGERPFSCSICGKSFAQKVNLTYHMSVHTGEKPFRCRFCKKKFTWYSQLKNHQCDYDFSELPQPESEEDNNTEKVFTCSECGKIFSRKHNMSIHMRIHTGERPFSCSVCQKSFKHGGHLTQHMAVHAKENRFNCCICDKKFTWLYELRRHSCGSESSQTQEPQTNQEGEVMVTSVTAKSKEVKEKPQLYHRDSEQQPQPHIEDTKGTKESVSVPAGNAGCKLSRRSFSCSECGKTFVRKQHLQAHARIHTGERPFSCSICGKTFGCQRSLLGHMNSHTGEKPFNCSQCGKRFARMVNLKTHERIHTGERPFSCPFCGKGFTQKCHMTQHMAVHTGQKQFTCSVCDKKFTWLSGFKRHKCGCQQEDHDDNQIEEKSEVAPGEKPFHCRECGNRFSHKHNLKTHMKIHTGEKPFSCSVCSKGFLASGALKKHLRTHSGEKPFSCSVCGIRFTQGGNLKRHMMQHTGKAREKPFHCSVCGKGFTQVSNMKRHMEKQKHVSHGKTKL</sequence>
<dbReference type="GO" id="GO:0008270">
    <property type="term" value="F:zinc ion binding"/>
    <property type="evidence" value="ECO:0007669"/>
    <property type="project" value="UniProtKB-KW"/>
</dbReference>
<feature type="domain" description="C2H2-type" evidence="14">
    <location>
        <begin position="677"/>
        <end position="706"/>
    </location>
</feature>
<keyword evidence="9" id="KW-0238">DNA-binding</keyword>
<feature type="domain" description="C2H2-type" evidence="14">
    <location>
        <begin position="489"/>
        <end position="516"/>
    </location>
</feature>
<keyword evidence="11" id="KW-0539">Nucleus</keyword>
<keyword evidence="4" id="KW-0479">Metal-binding</keyword>
<feature type="domain" description="C2H2-type" evidence="14">
    <location>
        <begin position="240"/>
        <end position="268"/>
    </location>
</feature>
<dbReference type="GeneID" id="110961366"/>
<proteinExistence type="inferred from homology"/>
<evidence type="ECO:0000256" key="1">
    <source>
        <dbReference type="ARBA" id="ARBA00003767"/>
    </source>
</evidence>
<dbReference type="FunFam" id="3.30.160.60:FF:001465">
    <property type="entry name" value="Zinc finger protein 560"/>
    <property type="match status" value="1"/>
</dbReference>
<reference evidence="15" key="2">
    <citation type="submission" date="2025-09" db="UniProtKB">
        <authorList>
            <consortium name="Ensembl"/>
        </authorList>
    </citation>
    <scope>IDENTIFICATION</scope>
</reference>
<dbReference type="FunFam" id="3.30.160.60:FF:001954">
    <property type="entry name" value="Zinc finger protein 787"/>
    <property type="match status" value="1"/>
</dbReference>
<dbReference type="Ensembl" id="ENSAPOT00000024856.1">
    <property type="protein sequence ID" value="ENSAPOP00000016000.1"/>
    <property type="gene ID" value="ENSAPOG00000019061.1"/>
</dbReference>
<dbReference type="Pfam" id="PF13894">
    <property type="entry name" value="zf-C2H2_4"/>
    <property type="match status" value="1"/>
</dbReference>
<dbReference type="FunFam" id="3.30.160.60:FF:002716">
    <property type="entry name" value="Zinc finger protein 212"/>
    <property type="match status" value="1"/>
</dbReference>
<feature type="domain" description="C2H2-type" evidence="14">
    <location>
        <begin position="517"/>
        <end position="544"/>
    </location>
</feature>
<feature type="domain" description="C2H2-type" evidence="14">
    <location>
        <begin position="461"/>
        <end position="488"/>
    </location>
</feature>
<feature type="compositionally biased region" description="Basic and acidic residues" evidence="13">
    <location>
        <begin position="103"/>
        <end position="112"/>
    </location>
</feature>
<evidence type="ECO:0000256" key="3">
    <source>
        <dbReference type="ARBA" id="ARBA00006991"/>
    </source>
</evidence>
<evidence type="ECO:0000256" key="2">
    <source>
        <dbReference type="ARBA" id="ARBA00004123"/>
    </source>
</evidence>
<evidence type="ECO:0000256" key="13">
    <source>
        <dbReference type="SAM" id="MobiDB-lite"/>
    </source>
</evidence>
<feature type="compositionally biased region" description="Acidic residues" evidence="13">
    <location>
        <begin position="54"/>
        <end position="63"/>
    </location>
</feature>
<dbReference type="FunFam" id="3.30.160.60:FF:000065">
    <property type="entry name" value="B-cell CLL/lymphoma 6, member B"/>
    <property type="match status" value="1"/>
</dbReference>
<dbReference type="InterPro" id="IPR050752">
    <property type="entry name" value="C2H2-ZF_domain"/>
</dbReference>
<evidence type="ECO:0000256" key="6">
    <source>
        <dbReference type="ARBA" id="ARBA00022771"/>
    </source>
</evidence>
<evidence type="ECO:0000313" key="15">
    <source>
        <dbReference type="Ensembl" id="ENSAPOP00000016000.1"/>
    </source>
</evidence>
<dbReference type="GO" id="GO:0000981">
    <property type="term" value="F:DNA-binding transcription factor activity, RNA polymerase II-specific"/>
    <property type="evidence" value="ECO:0007669"/>
    <property type="project" value="TreeGrafter"/>
</dbReference>
<evidence type="ECO:0000256" key="4">
    <source>
        <dbReference type="ARBA" id="ARBA00022723"/>
    </source>
</evidence>
<feature type="region of interest" description="Disordered" evidence="13">
    <location>
        <begin position="385"/>
        <end position="419"/>
    </location>
</feature>
<comment type="similarity">
    <text evidence="3">Belongs to the krueppel C2H2-type zinc-finger protein family.</text>
</comment>
<feature type="domain" description="C2H2-type" evidence="14">
    <location>
        <begin position="212"/>
        <end position="239"/>
    </location>
</feature>
<evidence type="ECO:0000256" key="11">
    <source>
        <dbReference type="ARBA" id="ARBA00023242"/>
    </source>
</evidence>
<dbReference type="RefSeq" id="XP_022064650.1">
    <property type="nucleotide sequence ID" value="XM_022208958.2"/>
</dbReference>
<dbReference type="Gene3D" id="3.30.160.60">
    <property type="entry name" value="Classic Zinc Finger"/>
    <property type="match status" value="15"/>
</dbReference>
<feature type="region of interest" description="Disordered" evidence="13">
    <location>
        <begin position="96"/>
        <end position="160"/>
    </location>
</feature>
<feature type="region of interest" description="Disordered" evidence="13">
    <location>
        <begin position="1"/>
        <end position="83"/>
    </location>
</feature>
<feature type="domain" description="C2H2-type" evidence="14">
    <location>
        <begin position="618"/>
        <end position="645"/>
    </location>
</feature>
<keyword evidence="16" id="KW-1185">Reference proteome</keyword>
<dbReference type="FunFam" id="3.30.160.60:FF:000130">
    <property type="entry name" value="Spalt-like transcription factor 4"/>
    <property type="match status" value="1"/>
</dbReference>
<dbReference type="AlphaFoldDB" id="A0A3Q1GE91"/>
<dbReference type="GeneTree" id="ENSGT00950000182774"/>
<keyword evidence="7" id="KW-0862">Zinc</keyword>
<dbReference type="SUPFAM" id="SSF57667">
    <property type="entry name" value="beta-beta-alpha zinc fingers"/>
    <property type="match status" value="10"/>
</dbReference>
<dbReference type="GO" id="GO:0000122">
    <property type="term" value="P:negative regulation of transcription by RNA polymerase II"/>
    <property type="evidence" value="ECO:0007669"/>
    <property type="project" value="UniProtKB-ARBA"/>
</dbReference>
<keyword evidence="5" id="KW-0677">Repeat</keyword>
<dbReference type="FunFam" id="3.30.160.60:FF:000624">
    <property type="entry name" value="zinc finger protein 697"/>
    <property type="match status" value="2"/>
</dbReference>
<dbReference type="InterPro" id="IPR013087">
    <property type="entry name" value="Znf_C2H2_type"/>
</dbReference>
<feature type="domain" description="C2H2-type" evidence="14">
    <location>
        <begin position="282"/>
        <end position="309"/>
    </location>
</feature>
<dbReference type="PROSITE" id="PS00028">
    <property type="entry name" value="ZINC_FINGER_C2H2_1"/>
    <property type="match status" value="12"/>
</dbReference>
<dbReference type="PROSITE" id="PS50157">
    <property type="entry name" value="ZINC_FINGER_C2H2_2"/>
    <property type="match status" value="13"/>
</dbReference>
<evidence type="ECO:0000313" key="16">
    <source>
        <dbReference type="Proteomes" id="UP000257200"/>
    </source>
</evidence>
<dbReference type="FunFam" id="3.30.160.60:FF:000736">
    <property type="entry name" value="Zinc finger protein 423"/>
    <property type="match status" value="1"/>
</dbReference>
<evidence type="ECO:0000256" key="7">
    <source>
        <dbReference type="ARBA" id="ARBA00022833"/>
    </source>
</evidence>
<dbReference type="GO" id="GO:0005634">
    <property type="term" value="C:nucleus"/>
    <property type="evidence" value="ECO:0007669"/>
    <property type="project" value="UniProtKB-SubCell"/>
</dbReference>
<dbReference type="FunFam" id="3.30.160.60:FF:000414">
    <property type="entry name" value="Zinc finger protein 398"/>
    <property type="match status" value="2"/>
</dbReference>
<dbReference type="PANTHER" id="PTHR24384:SF218">
    <property type="entry name" value="ZINC FINGER PROTEIN 502"/>
    <property type="match status" value="1"/>
</dbReference>
<dbReference type="GO" id="GO:0000978">
    <property type="term" value="F:RNA polymerase II cis-regulatory region sequence-specific DNA binding"/>
    <property type="evidence" value="ECO:0007669"/>
    <property type="project" value="TreeGrafter"/>
</dbReference>